<evidence type="ECO:0000259" key="2">
    <source>
        <dbReference type="Pfam" id="PF00582"/>
    </source>
</evidence>
<dbReference type="EMBL" id="CP028811">
    <property type="protein sequence ID" value="AWA30928.1"/>
    <property type="molecule type" value="Genomic_DNA"/>
</dbReference>
<dbReference type="AlphaFoldDB" id="A0A2S0RI84"/>
<dbReference type="Pfam" id="PF00582">
    <property type="entry name" value="Usp"/>
    <property type="match status" value="1"/>
</dbReference>
<organism evidence="3 4">
    <name type="scientific">Flavobacterium magnum</name>
    <dbReference type="NCBI Taxonomy" id="2162713"/>
    <lineage>
        <taxon>Bacteria</taxon>
        <taxon>Pseudomonadati</taxon>
        <taxon>Bacteroidota</taxon>
        <taxon>Flavobacteriia</taxon>
        <taxon>Flavobacteriales</taxon>
        <taxon>Flavobacteriaceae</taxon>
        <taxon>Flavobacterium</taxon>
    </lineage>
</organism>
<accession>A0A2S0RI84</accession>
<gene>
    <name evidence="3" type="ORF">HYN48_13060</name>
</gene>
<dbReference type="SUPFAM" id="SSF52402">
    <property type="entry name" value="Adenine nucleotide alpha hydrolases-like"/>
    <property type="match status" value="2"/>
</dbReference>
<sequence>MKKILCPTDFSKASLNAFVYAVNLAKRVGAEIVTIHVYDLPAAIIDASLENLSEIRDITEWDHFEQYKSAIAKLRVIAEENHASHLTLTHILEQGNTVDTVLQAAANNHADLIIMGTHGASGVTEALFGSNTEKIMNRANCRVLAIPAACGYSPLSRILFLSRYEERDKATLRELLAFAALFHARIDVLYITARHTDDEADTIREWKRIFSGDAVDFYTIASDSPEETILDFSEVHHSNLIALTVRHKGLLERLFLYSVARKMVFHSVLPVLSVSHR</sequence>
<comment type="similarity">
    <text evidence="1">Belongs to the universal stress protein A family.</text>
</comment>
<dbReference type="InterPro" id="IPR006015">
    <property type="entry name" value="Universal_stress_UspA"/>
</dbReference>
<reference evidence="3 4" key="1">
    <citation type="submission" date="2018-04" db="EMBL/GenBank/DDBJ databases">
        <title>Genome sequencing of Flavobacterium sp. HYN0048.</title>
        <authorList>
            <person name="Yi H."/>
            <person name="Baek C."/>
        </authorList>
    </citation>
    <scope>NUCLEOTIDE SEQUENCE [LARGE SCALE GENOMIC DNA]</scope>
    <source>
        <strain evidence="3 4">HYN0048</strain>
    </source>
</reference>
<dbReference type="PANTHER" id="PTHR46268">
    <property type="entry name" value="STRESS RESPONSE PROTEIN NHAX"/>
    <property type="match status" value="1"/>
</dbReference>
<keyword evidence="4" id="KW-1185">Reference proteome</keyword>
<dbReference type="PANTHER" id="PTHR46268:SF6">
    <property type="entry name" value="UNIVERSAL STRESS PROTEIN UP12"/>
    <property type="match status" value="1"/>
</dbReference>
<dbReference type="KEGG" id="fmg:HYN48_13060"/>
<dbReference type="OrthoDB" id="9788959at2"/>
<proteinExistence type="inferred from homology"/>
<dbReference type="RefSeq" id="WP_108372398.1">
    <property type="nucleotide sequence ID" value="NZ_CP028811.1"/>
</dbReference>
<dbReference type="Gene3D" id="3.40.50.620">
    <property type="entry name" value="HUPs"/>
    <property type="match status" value="2"/>
</dbReference>
<name>A0A2S0RI84_9FLAO</name>
<evidence type="ECO:0000256" key="1">
    <source>
        <dbReference type="ARBA" id="ARBA00008791"/>
    </source>
</evidence>
<dbReference type="Proteomes" id="UP000244193">
    <property type="component" value="Chromosome"/>
</dbReference>
<protein>
    <recommendedName>
        <fullName evidence="2">UspA domain-containing protein</fullName>
    </recommendedName>
</protein>
<dbReference type="CDD" id="cd00293">
    <property type="entry name" value="USP-like"/>
    <property type="match status" value="2"/>
</dbReference>
<dbReference type="PRINTS" id="PR01438">
    <property type="entry name" value="UNVRSLSTRESS"/>
</dbReference>
<dbReference type="InterPro" id="IPR006016">
    <property type="entry name" value="UspA"/>
</dbReference>
<feature type="domain" description="UspA" evidence="2">
    <location>
        <begin position="1"/>
        <end position="147"/>
    </location>
</feature>
<evidence type="ECO:0000313" key="4">
    <source>
        <dbReference type="Proteomes" id="UP000244193"/>
    </source>
</evidence>
<evidence type="ECO:0000313" key="3">
    <source>
        <dbReference type="EMBL" id="AWA30928.1"/>
    </source>
</evidence>
<dbReference type="InterPro" id="IPR014729">
    <property type="entry name" value="Rossmann-like_a/b/a_fold"/>
</dbReference>